<evidence type="ECO:0000313" key="4">
    <source>
        <dbReference type="Proteomes" id="UP000006671"/>
    </source>
</evidence>
<reference evidence="3 4" key="1">
    <citation type="journal article" date="2010" name="Cell">
        <title>The genome of Naegleria gruberi illuminates early eukaryotic versatility.</title>
        <authorList>
            <person name="Fritz-Laylin L.K."/>
            <person name="Prochnik S.E."/>
            <person name="Ginger M.L."/>
            <person name="Dacks J.B."/>
            <person name="Carpenter M.L."/>
            <person name="Field M.C."/>
            <person name="Kuo A."/>
            <person name="Paredez A."/>
            <person name="Chapman J."/>
            <person name="Pham J."/>
            <person name="Shu S."/>
            <person name="Neupane R."/>
            <person name="Cipriano M."/>
            <person name="Mancuso J."/>
            <person name="Tu H."/>
            <person name="Salamov A."/>
            <person name="Lindquist E."/>
            <person name="Shapiro H."/>
            <person name="Lucas S."/>
            <person name="Grigoriev I.V."/>
            <person name="Cande W.Z."/>
            <person name="Fulton C."/>
            <person name="Rokhsar D.S."/>
            <person name="Dawson S.C."/>
        </authorList>
    </citation>
    <scope>NUCLEOTIDE SEQUENCE [LARGE SCALE GENOMIC DNA]</scope>
    <source>
        <strain evidence="3 4">NEG-M</strain>
    </source>
</reference>
<dbReference type="AlphaFoldDB" id="D2VJR9"/>
<evidence type="ECO:0000259" key="2">
    <source>
        <dbReference type="Pfam" id="PF00849"/>
    </source>
</evidence>
<dbReference type="PANTHER" id="PTHR21600">
    <property type="entry name" value="MITOCHONDRIAL RNA PSEUDOURIDINE SYNTHASE"/>
    <property type="match status" value="1"/>
</dbReference>
<dbReference type="InterPro" id="IPR050188">
    <property type="entry name" value="RluA_PseudoU_synthase"/>
</dbReference>
<dbReference type="InterPro" id="IPR020103">
    <property type="entry name" value="PsdUridine_synth_cat_dom_sf"/>
</dbReference>
<protein>
    <submittedName>
        <fullName evidence="3">Predicted protein</fullName>
    </submittedName>
</protein>
<evidence type="ECO:0000256" key="1">
    <source>
        <dbReference type="SAM" id="MobiDB-lite"/>
    </source>
</evidence>
<sequence length="301" mass="34328">METVEKLAKEQFASMLMDKDPQNSCSSSGKIEDDNSCKGSNKKRKIQSRTGSSDERKIRFPHRLDMATSGVLCLSMTRESCACLSTSFEDKTSRKFYLALLSGDVNLEELKMNEKLRNNVKVVNENDCSKIIITSFIGRDDGGNNENEEYDPTGRGFVMKQTLEKPIEDLSKYKTKQERQQHQFREGTSEMIILSYGQVENKPVTKVLLRPLSGRKHQLRLHSLLLGHAIIGDEMYGENDGFSRLMLHAYSLQIPIDKEYLSGEKSKRSINVRTQDPFDKIYVEKQVLVDESKLVEILGTR</sequence>
<dbReference type="eggNOG" id="KOG1919">
    <property type="taxonomic scope" value="Eukaryota"/>
</dbReference>
<dbReference type="InParanoid" id="D2VJR9"/>
<evidence type="ECO:0000313" key="3">
    <source>
        <dbReference type="EMBL" id="EFC43000.1"/>
    </source>
</evidence>
<dbReference type="PANTHER" id="PTHR21600:SF77">
    <property type="entry name" value="PSEUDOURIDYLATE SYNTHASE PROTEIN, PUTATIVE-RELATED"/>
    <property type="match status" value="1"/>
</dbReference>
<accession>D2VJR9</accession>
<dbReference type="GO" id="GO:0009982">
    <property type="term" value="F:pseudouridine synthase activity"/>
    <property type="evidence" value="ECO:0007669"/>
    <property type="project" value="InterPro"/>
</dbReference>
<dbReference type="STRING" id="5762.D2VJR9"/>
<feature type="domain" description="Pseudouridine synthase RsuA/RluA-like" evidence="2">
    <location>
        <begin position="18"/>
        <end position="222"/>
    </location>
</feature>
<dbReference type="VEuPathDB" id="AmoebaDB:NAEGRDRAFT_69139"/>
<dbReference type="GO" id="GO:0000455">
    <property type="term" value="P:enzyme-directed rRNA pseudouridine synthesis"/>
    <property type="evidence" value="ECO:0007669"/>
    <property type="project" value="TreeGrafter"/>
</dbReference>
<organism evidence="4">
    <name type="scientific">Naegleria gruberi</name>
    <name type="common">Amoeba</name>
    <dbReference type="NCBI Taxonomy" id="5762"/>
    <lineage>
        <taxon>Eukaryota</taxon>
        <taxon>Discoba</taxon>
        <taxon>Heterolobosea</taxon>
        <taxon>Tetramitia</taxon>
        <taxon>Eutetramitia</taxon>
        <taxon>Vahlkampfiidae</taxon>
        <taxon>Naegleria</taxon>
    </lineage>
</organism>
<dbReference type="Pfam" id="PF00849">
    <property type="entry name" value="PseudoU_synth_2"/>
    <property type="match status" value="1"/>
</dbReference>
<dbReference type="OrthoDB" id="418349at2759"/>
<feature type="region of interest" description="Disordered" evidence="1">
    <location>
        <begin position="12"/>
        <end position="58"/>
    </location>
</feature>
<name>D2VJR9_NAEGR</name>
<gene>
    <name evidence="3" type="ORF">NAEGRDRAFT_69139</name>
</gene>
<dbReference type="GO" id="GO:0003723">
    <property type="term" value="F:RNA binding"/>
    <property type="evidence" value="ECO:0007669"/>
    <property type="project" value="InterPro"/>
</dbReference>
<dbReference type="SUPFAM" id="SSF55120">
    <property type="entry name" value="Pseudouridine synthase"/>
    <property type="match status" value="1"/>
</dbReference>
<keyword evidence="4" id="KW-1185">Reference proteome</keyword>
<dbReference type="OMA" id="TRESCAC"/>
<dbReference type="GeneID" id="8852974"/>
<dbReference type="Gene3D" id="3.30.2350.10">
    <property type="entry name" value="Pseudouridine synthase"/>
    <property type="match status" value="1"/>
</dbReference>
<proteinExistence type="predicted"/>
<dbReference type="CDD" id="cd02869">
    <property type="entry name" value="PseudoU_synth_RluA_like"/>
    <property type="match status" value="1"/>
</dbReference>
<dbReference type="RefSeq" id="XP_002675744.1">
    <property type="nucleotide sequence ID" value="XM_002675698.1"/>
</dbReference>
<dbReference type="InterPro" id="IPR006145">
    <property type="entry name" value="PsdUridine_synth_RsuA/RluA"/>
</dbReference>
<dbReference type="EMBL" id="GG738876">
    <property type="protein sequence ID" value="EFC43000.1"/>
    <property type="molecule type" value="Genomic_DNA"/>
</dbReference>
<dbReference type="KEGG" id="ngr:NAEGRDRAFT_69139"/>
<dbReference type="Proteomes" id="UP000006671">
    <property type="component" value="Unassembled WGS sequence"/>
</dbReference>